<sequence length="112" mass="12399">MFDGITTALGSLLIIGVILYLAYVSSKHIGRTGKISGRTQYMKMVSQLPVGQYGTLAIVQTGKSYLLLGMTSSQITVLDKFDELEELDDSIGDALEIPNFKQQLERLTKRKK</sequence>
<keyword evidence="4 6" id="KW-1133">Transmembrane helix</keyword>
<dbReference type="Pfam" id="PF04347">
    <property type="entry name" value="FliO"/>
    <property type="match status" value="1"/>
</dbReference>
<dbReference type="AlphaFoldDB" id="A0A316AQX1"/>
<dbReference type="GO" id="GO:0044781">
    <property type="term" value="P:bacterial-type flagellum organization"/>
    <property type="evidence" value="ECO:0007669"/>
    <property type="project" value="InterPro"/>
</dbReference>
<keyword evidence="3 6" id="KW-0812">Transmembrane</keyword>
<keyword evidence="7" id="KW-0966">Cell projection</keyword>
<evidence type="ECO:0000256" key="3">
    <source>
        <dbReference type="ARBA" id="ARBA00022692"/>
    </source>
</evidence>
<dbReference type="InterPro" id="IPR022781">
    <property type="entry name" value="Flagellar_biosynth_FliO"/>
</dbReference>
<name>A0A316AQX1_9FIRM</name>
<evidence type="ECO:0000313" key="8">
    <source>
        <dbReference type="Proteomes" id="UP000254051"/>
    </source>
</evidence>
<reference evidence="8" key="1">
    <citation type="submission" date="2017-07" db="EMBL/GenBank/DDBJ databases">
        <authorList>
            <person name="Varghese N."/>
            <person name="Submissions S."/>
        </authorList>
    </citation>
    <scope>NUCLEOTIDE SEQUENCE [LARGE SCALE GENOMIC DNA]</scope>
    <source>
        <strain evidence="8">NLAE-zl-C134</strain>
    </source>
</reference>
<evidence type="ECO:0000256" key="5">
    <source>
        <dbReference type="ARBA" id="ARBA00023136"/>
    </source>
</evidence>
<evidence type="ECO:0000256" key="2">
    <source>
        <dbReference type="ARBA" id="ARBA00022475"/>
    </source>
</evidence>
<organism evidence="7 8">
    <name type="scientific">Faecalicatena contorta</name>
    <dbReference type="NCBI Taxonomy" id="39482"/>
    <lineage>
        <taxon>Bacteria</taxon>
        <taxon>Bacillati</taxon>
        <taxon>Bacillota</taxon>
        <taxon>Clostridia</taxon>
        <taxon>Lachnospirales</taxon>
        <taxon>Lachnospiraceae</taxon>
        <taxon>Faecalicatena</taxon>
    </lineage>
</organism>
<keyword evidence="2" id="KW-1003">Cell membrane</keyword>
<keyword evidence="7" id="KW-0969">Cilium</keyword>
<dbReference type="EMBL" id="UHJJ01000001">
    <property type="protein sequence ID" value="SUQ12745.1"/>
    <property type="molecule type" value="Genomic_DNA"/>
</dbReference>
<evidence type="ECO:0000313" key="7">
    <source>
        <dbReference type="EMBL" id="SUQ12745.1"/>
    </source>
</evidence>
<protein>
    <submittedName>
        <fullName evidence="7">Flagellar protein FliO/FliZ</fullName>
    </submittedName>
</protein>
<evidence type="ECO:0000256" key="1">
    <source>
        <dbReference type="ARBA" id="ARBA00004236"/>
    </source>
</evidence>
<dbReference type="OrthoDB" id="2052591at2"/>
<dbReference type="GO" id="GO:0016020">
    <property type="term" value="C:membrane"/>
    <property type="evidence" value="ECO:0007669"/>
    <property type="project" value="InterPro"/>
</dbReference>
<keyword evidence="5 6" id="KW-0472">Membrane</keyword>
<keyword evidence="8" id="KW-1185">Reference proteome</keyword>
<dbReference type="Proteomes" id="UP000254051">
    <property type="component" value="Unassembled WGS sequence"/>
</dbReference>
<comment type="subcellular location">
    <subcellularLocation>
        <location evidence="1">Cell membrane</location>
    </subcellularLocation>
</comment>
<feature type="transmembrane region" description="Helical" evidence="6">
    <location>
        <begin position="6"/>
        <end position="24"/>
    </location>
</feature>
<keyword evidence="7" id="KW-0282">Flagellum</keyword>
<dbReference type="RefSeq" id="WP_109708742.1">
    <property type="nucleotide sequence ID" value="NZ_QGDS01000001.1"/>
</dbReference>
<gene>
    <name evidence="7" type="ORF">SAMN05216529_101642</name>
</gene>
<evidence type="ECO:0000256" key="4">
    <source>
        <dbReference type="ARBA" id="ARBA00022989"/>
    </source>
</evidence>
<evidence type="ECO:0000256" key="6">
    <source>
        <dbReference type="SAM" id="Phobius"/>
    </source>
</evidence>
<proteinExistence type="predicted"/>
<accession>A0A316AQX1</accession>